<dbReference type="EMBL" id="JWJG01000028">
    <property type="protein sequence ID" value="KIF80116.1"/>
    <property type="molecule type" value="Genomic_DNA"/>
</dbReference>
<proteinExistence type="predicted"/>
<keyword evidence="2" id="KW-1185">Reference proteome</keyword>
<dbReference type="OrthoDB" id="8926298at2"/>
<comment type="caution">
    <text evidence="1">The sequence shown here is derived from an EMBL/GenBank/DDBJ whole genome shotgun (WGS) entry which is preliminary data.</text>
</comment>
<organism evidence="1 2">
    <name type="scientific">Noviherbaspirillum autotrophicum</name>
    <dbReference type="NCBI Taxonomy" id="709839"/>
    <lineage>
        <taxon>Bacteria</taxon>
        <taxon>Pseudomonadati</taxon>
        <taxon>Pseudomonadota</taxon>
        <taxon>Betaproteobacteria</taxon>
        <taxon>Burkholderiales</taxon>
        <taxon>Oxalobacteraceae</taxon>
        <taxon>Noviherbaspirillum</taxon>
    </lineage>
</organism>
<evidence type="ECO:0000313" key="2">
    <source>
        <dbReference type="Proteomes" id="UP000031572"/>
    </source>
</evidence>
<protein>
    <submittedName>
        <fullName evidence="1">Uncharacterized protein</fullName>
    </submittedName>
</protein>
<dbReference type="Proteomes" id="UP000031572">
    <property type="component" value="Unassembled WGS sequence"/>
</dbReference>
<accession>A0A0C2BPX9</accession>
<sequence>MQPSQVKEFFSSVKRSIDHAAQLCQITSDVPDSVRDRMSELDRESGQAAQILEQENNDNRIVQCVDRLGKLGERAWQACEQAGHIDKQVYGAVQQAHHAISTLKHRLH</sequence>
<name>A0A0C2BPX9_9BURK</name>
<reference evidence="1" key="1">
    <citation type="submission" date="2014-12" db="EMBL/GenBank/DDBJ databases">
        <title>Denitrispirillum autotrophicum gen. nov., sp. nov., Denitrifying, Facultatively Autotrophic Bacteria Isolated from Rice Paddy Soil.</title>
        <authorList>
            <person name="Ishii S."/>
            <person name="Ashida N."/>
            <person name="Ohno H."/>
            <person name="Otsuka S."/>
            <person name="Yokota A."/>
            <person name="Senoo K."/>
        </authorList>
    </citation>
    <scope>NUCLEOTIDE SEQUENCE [LARGE SCALE GENOMIC DNA]</scope>
    <source>
        <strain evidence="1">TSA66</strain>
    </source>
</reference>
<dbReference type="AlphaFoldDB" id="A0A0C2BPX9"/>
<evidence type="ECO:0000313" key="1">
    <source>
        <dbReference type="EMBL" id="KIF80116.1"/>
    </source>
</evidence>
<dbReference type="RefSeq" id="WP_040039029.1">
    <property type="nucleotide sequence ID" value="NZ_JWJG01000028.1"/>
</dbReference>
<gene>
    <name evidence="1" type="ORF">TSA66_03730</name>
</gene>